<dbReference type="AlphaFoldDB" id="A0A402ADH5"/>
<gene>
    <name evidence="1" type="ORF">KDK_09430</name>
</gene>
<evidence type="ECO:0000313" key="1">
    <source>
        <dbReference type="EMBL" id="GCE17143.1"/>
    </source>
</evidence>
<accession>A0A402ADH5</accession>
<reference evidence="2" key="1">
    <citation type="submission" date="2018-12" db="EMBL/GenBank/DDBJ databases">
        <title>Tengunoibacter tsumagoiensis gen. nov., sp. nov., Dictyobacter kobayashii sp. nov., D. alpinus sp. nov., and D. joshuensis sp. nov. and description of Dictyobacteraceae fam. nov. within the order Ktedonobacterales isolated from Tengu-no-mugimeshi.</title>
        <authorList>
            <person name="Wang C.M."/>
            <person name="Zheng Y."/>
            <person name="Sakai Y."/>
            <person name="Toyoda A."/>
            <person name="Minakuchi Y."/>
            <person name="Abe K."/>
            <person name="Yokota A."/>
            <person name="Yabe S."/>
        </authorList>
    </citation>
    <scope>NUCLEOTIDE SEQUENCE [LARGE SCALE GENOMIC DNA]</scope>
    <source>
        <strain evidence="2">Uno11</strain>
    </source>
</reference>
<organism evidence="1 2">
    <name type="scientific">Dictyobacter kobayashii</name>
    <dbReference type="NCBI Taxonomy" id="2014872"/>
    <lineage>
        <taxon>Bacteria</taxon>
        <taxon>Bacillati</taxon>
        <taxon>Chloroflexota</taxon>
        <taxon>Ktedonobacteria</taxon>
        <taxon>Ktedonobacterales</taxon>
        <taxon>Dictyobacteraceae</taxon>
        <taxon>Dictyobacter</taxon>
    </lineage>
</organism>
<protein>
    <submittedName>
        <fullName evidence="1">Uncharacterized protein</fullName>
    </submittedName>
</protein>
<comment type="caution">
    <text evidence="1">The sequence shown here is derived from an EMBL/GenBank/DDBJ whole genome shotgun (WGS) entry which is preliminary data.</text>
</comment>
<evidence type="ECO:0000313" key="2">
    <source>
        <dbReference type="Proteomes" id="UP000287188"/>
    </source>
</evidence>
<proteinExistence type="predicted"/>
<name>A0A402ADH5_9CHLR</name>
<dbReference type="EMBL" id="BIFS01000001">
    <property type="protein sequence ID" value="GCE17143.1"/>
    <property type="molecule type" value="Genomic_DNA"/>
</dbReference>
<sequence>MGGGISTRQWNDIVEVIKRGNTLDTVYLRQFAPHLGVADILEQALADAGK</sequence>
<keyword evidence="2" id="KW-1185">Reference proteome</keyword>
<dbReference type="Proteomes" id="UP000287188">
    <property type="component" value="Unassembled WGS sequence"/>
</dbReference>